<dbReference type="Gene3D" id="3.90.226.10">
    <property type="entry name" value="2-enoyl-CoA Hydratase, Chain A, domain 1"/>
    <property type="match status" value="1"/>
</dbReference>
<reference evidence="2 3" key="1">
    <citation type="journal article" date="2014" name="Int. J. Syst. Evol. Microbiol.">
        <title>Complete genome sequence of Corynebacterium casei LMG S-19264T (=DSM 44701T), isolated from a smear-ripened cheese.</title>
        <authorList>
            <consortium name="US DOE Joint Genome Institute (JGI-PGF)"/>
            <person name="Walter F."/>
            <person name="Albersmeier A."/>
            <person name="Kalinowski J."/>
            <person name="Ruckert C."/>
        </authorList>
    </citation>
    <scope>NUCLEOTIDE SEQUENCE [LARGE SCALE GENOMIC DNA]</scope>
    <source>
        <strain evidence="2 3">CGMCC 1.16330</strain>
    </source>
</reference>
<keyword evidence="3" id="KW-1185">Reference proteome</keyword>
<comment type="caution">
    <text evidence="2">The sequence shown here is derived from an EMBL/GenBank/DDBJ whole genome shotgun (WGS) entry which is preliminary data.</text>
</comment>
<dbReference type="GO" id="GO:0003824">
    <property type="term" value="F:catalytic activity"/>
    <property type="evidence" value="ECO:0007669"/>
    <property type="project" value="UniProtKB-ARBA"/>
</dbReference>
<evidence type="ECO:0000313" key="3">
    <source>
        <dbReference type="Proteomes" id="UP000597507"/>
    </source>
</evidence>
<dbReference type="Pfam" id="PF00378">
    <property type="entry name" value="ECH_1"/>
    <property type="match status" value="1"/>
</dbReference>
<proteinExistence type="inferred from homology"/>
<dbReference type="EMBL" id="BMKS01000014">
    <property type="protein sequence ID" value="GGG46159.1"/>
    <property type="molecule type" value="Genomic_DNA"/>
</dbReference>
<accession>A0A8J2ZEN3</accession>
<dbReference type="SUPFAM" id="SSF52096">
    <property type="entry name" value="ClpP/crotonase"/>
    <property type="match status" value="1"/>
</dbReference>
<dbReference type="Proteomes" id="UP000597507">
    <property type="component" value="Unassembled WGS sequence"/>
</dbReference>
<dbReference type="AlphaFoldDB" id="A0A8J2ZEN3"/>
<organism evidence="2 3">
    <name type="scientific">Caldovatus sediminis</name>
    <dbReference type="NCBI Taxonomy" id="2041189"/>
    <lineage>
        <taxon>Bacteria</taxon>
        <taxon>Pseudomonadati</taxon>
        <taxon>Pseudomonadota</taxon>
        <taxon>Alphaproteobacteria</taxon>
        <taxon>Acetobacterales</taxon>
        <taxon>Roseomonadaceae</taxon>
        <taxon>Caldovatus</taxon>
    </lineage>
</organism>
<protein>
    <submittedName>
        <fullName evidence="2">Enoyl-CoA hydratase</fullName>
    </submittedName>
</protein>
<dbReference type="NCBIfam" id="NF006699">
    <property type="entry name" value="PRK09245.1"/>
    <property type="match status" value="1"/>
</dbReference>
<dbReference type="RefSeq" id="WP_188902938.1">
    <property type="nucleotide sequence ID" value="NZ_BMKS01000014.1"/>
</dbReference>
<dbReference type="PANTHER" id="PTHR43459">
    <property type="entry name" value="ENOYL-COA HYDRATASE"/>
    <property type="match status" value="1"/>
</dbReference>
<dbReference type="InterPro" id="IPR029045">
    <property type="entry name" value="ClpP/crotonase-like_dom_sf"/>
</dbReference>
<dbReference type="PANTHER" id="PTHR43459:SF1">
    <property type="entry name" value="EG:BACN32G11.4 PROTEIN"/>
    <property type="match status" value="1"/>
</dbReference>
<dbReference type="CDD" id="cd06558">
    <property type="entry name" value="crotonase-like"/>
    <property type="match status" value="1"/>
</dbReference>
<gene>
    <name evidence="2" type="ORF">GCM10010964_36880</name>
</gene>
<name>A0A8J2ZEN3_9PROT</name>
<dbReference type="InterPro" id="IPR001753">
    <property type="entry name" value="Enoyl-CoA_hydra/iso"/>
</dbReference>
<evidence type="ECO:0000313" key="2">
    <source>
        <dbReference type="EMBL" id="GGG46159.1"/>
    </source>
</evidence>
<dbReference type="Gene3D" id="1.10.12.10">
    <property type="entry name" value="Lyase 2-enoyl-coa Hydratase, Chain A, domain 2"/>
    <property type="match status" value="1"/>
</dbReference>
<sequence>MTAEPFLRIERDDHVVTLTLNRPDKRNAISTREECEEIVAACQRIQHDDSVRAVVLTGAGTAFCAGGDLKGMKARTGITAGNTGAEMRESYRRGIQRIPLALYELDVPTIAAVNGPAIGAGLDLACMCDIRIASERASFAESFVRVGIVPGDGGAWLLQRAVGLSRAMEMSFTGDTLDAQAALACGLVSRVVPEGELLPAARALAARIAANPPQAVRMTKRLLREAQHTRLSTLLELSAAFQALAHGTRDHVEAVDAILEKRAPRFEGR</sequence>
<dbReference type="InterPro" id="IPR014748">
    <property type="entry name" value="Enoyl-CoA_hydra_C"/>
</dbReference>
<evidence type="ECO:0000256" key="1">
    <source>
        <dbReference type="ARBA" id="ARBA00005254"/>
    </source>
</evidence>
<comment type="similarity">
    <text evidence="1">Belongs to the enoyl-CoA hydratase/isomerase family.</text>
</comment>